<proteinExistence type="inferred from homology"/>
<comment type="similarity">
    <text evidence="5">Belongs to the 2-oxoadipate dioxygenase/decarboxylase family.</text>
</comment>
<dbReference type="PANTHER" id="PTHR31136">
    <property type="entry name" value="DUF1338 DOMAIN-CONTAINING PROTEIN"/>
    <property type="match status" value="1"/>
</dbReference>
<keyword evidence="9" id="KW-1185">Reference proteome</keyword>
<evidence type="ECO:0000313" key="8">
    <source>
        <dbReference type="EMBL" id="MCW7554341.1"/>
    </source>
</evidence>
<dbReference type="Gene3D" id="3.10.180.50">
    <property type="match status" value="1"/>
</dbReference>
<dbReference type="Pfam" id="PF07063">
    <property type="entry name" value="HGLS"/>
    <property type="match status" value="2"/>
</dbReference>
<keyword evidence="2" id="KW-0223">Dioxygenase</keyword>
<dbReference type="Proteomes" id="UP001209854">
    <property type="component" value="Unassembled WGS sequence"/>
</dbReference>
<protein>
    <recommendedName>
        <fullName evidence="6">2-oxoadipate dioxygenase/decarboxylase</fullName>
        <ecNumber evidence="6">1.13.11.93</ecNumber>
    </recommendedName>
    <alternativeName>
        <fullName evidence="7">2-hydroxyglutarate synthase</fullName>
    </alternativeName>
</protein>
<evidence type="ECO:0000313" key="9">
    <source>
        <dbReference type="Proteomes" id="UP001209854"/>
    </source>
</evidence>
<dbReference type="RefSeq" id="WP_262564077.1">
    <property type="nucleotide sequence ID" value="NZ_JAPFCC010000001.1"/>
</dbReference>
<organism evidence="8 9">
    <name type="scientific">Endozoicomonas gorgoniicola</name>
    <dbReference type="NCBI Taxonomy" id="1234144"/>
    <lineage>
        <taxon>Bacteria</taxon>
        <taxon>Pseudomonadati</taxon>
        <taxon>Pseudomonadota</taxon>
        <taxon>Gammaproteobacteria</taxon>
        <taxon>Oceanospirillales</taxon>
        <taxon>Endozoicomonadaceae</taxon>
        <taxon>Endozoicomonas</taxon>
    </lineage>
</organism>
<dbReference type="EMBL" id="JAPFCC010000001">
    <property type="protein sequence ID" value="MCW7554341.1"/>
    <property type="molecule type" value="Genomic_DNA"/>
</dbReference>
<keyword evidence="3" id="KW-0560">Oxidoreductase</keyword>
<comment type="caution">
    <text evidence="8">The sequence shown here is derived from an EMBL/GenBank/DDBJ whole genome shotgun (WGS) entry which is preliminary data.</text>
</comment>
<accession>A0ABT3MY92</accession>
<evidence type="ECO:0000256" key="4">
    <source>
        <dbReference type="ARBA" id="ARBA00023004"/>
    </source>
</evidence>
<evidence type="ECO:0000256" key="5">
    <source>
        <dbReference type="ARBA" id="ARBA00035013"/>
    </source>
</evidence>
<evidence type="ECO:0000256" key="6">
    <source>
        <dbReference type="ARBA" id="ARBA00035023"/>
    </source>
</evidence>
<dbReference type="PANTHER" id="PTHR31136:SF5">
    <property type="entry name" value="2-OXOADIPATE DIOXYGENASE_DECARBOXYLASE, CHLOROPLASTIC"/>
    <property type="match status" value="1"/>
</dbReference>
<dbReference type="InterPro" id="IPR009770">
    <property type="entry name" value="HGLS"/>
</dbReference>
<name>A0ABT3MY92_9GAMM</name>
<evidence type="ECO:0000256" key="7">
    <source>
        <dbReference type="ARBA" id="ARBA00035045"/>
    </source>
</evidence>
<sequence>MDNTIHTLLQAMWEDYLELAPDARSIHELFATINRSASNCSTSNSPTSNNGNVVNDHIALRTYNLPRVNLAVIARAFTDNGYVEGGEYEFPARKLFARHFQHPDPELPKVFISELLVEELSEQAQKHITSLVDQITPGATQSPLFCCSGRPWQLDTRTYDELLAESEYAAWVAAFGYRANHFTVSINHLSEPDNIVDLNNLLQKHGYILNDTGGLVKGSPDVLLEQSSTMAKKITVEFTDGRRDIPGCFYEFAKRYPTGDGTLYQGFVAASADKIFTSTHTRAE</sequence>
<reference evidence="8 9" key="1">
    <citation type="submission" date="2022-10" db="EMBL/GenBank/DDBJ databases">
        <title>High-quality genome sequences of two octocoral-associated bacteria, Endozoicomonas euniceicola EF212 and Endozoicomonas gorgoniicola PS125.</title>
        <authorList>
            <person name="Chiou Y.-J."/>
            <person name="Chen Y.-H."/>
        </authorList>
    </citation>
    <scope>NUCLEOTIDE SEQUENCE [LARGE SCALE GENOMIC DNA]</scope>
    <source>
        <strain evidence="8 9">PS125</strain>
    </source>
</reference>
<evidence type="ECO:0000256" key="3">
    <source>
        <dbReference type="ARBA" id="ARBA00023002"/>
    </source>
</evidence>
<dbReference type="SMART" id="SM01150">
    <property type="entry name" value="DUF1338"/>
    <property type="match status" value="1"/>
</dbReference>
<evidence type="ECO:0000256" key="2">
    <source>
        <dbReference type="ARBA" id="ARBA00022964"/>
    </source>
</evidence>
<evidence type="ECO:0000256" key="1">
    <source>
        <dbReference type="ARBA" id="ARBA00001954"/>
    </source>
</evidence>
<gene>
    <name evidence="8" type="ORF">NX722_17285</name>
</gene>
<dbReference type="EC" id="1.13.11.93" evidence="6"/>
<keyword evidence="4" id="KW-0408">Iron</keyword>
<comment type="cofactor">
    <cofactor evidence="1">
        <name>Fe(2+)</name>
        <dbReference type="ChEBI" id="CHEBI:29033"/>
    </cofactor>
</comment>
<dbReference type="CDD" id="cd16350">
    <property type="entry name" value="VOC_like"/>
    <property type="match status" value="1"/>
</dbReference>